<proteinExistence type="predicted"/>
<sequence>MNKGKKDTKIVQFPRLKERLFEKGLEALQNSQLDQAAGLFEQAYEIDPEDGEIGAAYVLALYENKQYGRAKEICKELLHEGIGDYFKVVELYLMILIQLNEHKEVVSTISALFDEKEVPLEKEEHFSKLLSFSKRVLEGKEVPIPEITDDTRHSSQEKVLEGKELQEQTLILAELVNRNIRPYMTELLATLDEEATHPFIQTMIVNVLREHGFHEEVGISKFGKRVTCVPASLEDVFQTSYYKEVTEEIDELIAQRNPSLQQQVIETFTRHSFLLYPLEMEWPAEKTALAYLAFGLDLYGEDLSAMGMEEKAADEESELNSIGELIGKLEGVTSPVL</sequence>
<dbReference type="RefSeq" id="WP_148945575.1">
    <property type="nucleotide sequence ID" value="NZ_VTEH01000002.1"/>
</dbReference>
<evidence type="ECO:0000256" key="1">
    <source>
        <dbReference type="PROSITE-ProRule" id="PRU00339"/>
    </source>
</evidence>
<evidence type="ECO:0000313" key="3">
    <source>
        <dbReference type="Proteomes" id="UP000323317"/>
    </source>
</evidence>
<accession>A0A5D4KJ45</accession>
<dbReference type="Gene3D" id="1.25.40.10">
    <property type="entry name" value="Tetratricopeptide repeat domain"/>
    <property type="match status" value="1"/>
</dbReference>
<feature type="repeat" description="TPR" evidence="1">
    <location>
        <begin position="17"/>
        <end position="50"/>
    </location>
</feature>
<dbReference type="SUPFAM" id="SSF48452">
    <property type="entry name" value="TPR-like"/>
    <property type="match status" value="1"/>
</dbReference>
<name>A0A5D4KJ45_9BACI</name>
<dbReference type="Pfam" id="PF14559">
    <property type="entry name" value="TPR_19"/>
    <property type="match status" value="1"/>
</dbReference>
<dbReference type="InterPro" id="IPR011990">
    <property type="entry name" value="TPR-like_helical_dom_sf"/>
</dbReference>
<evidence type="ECO:0000313" key="2">
    <source>
        <dbReference type="EMBL" id="TYR76870.1"/>
    </source>
</evidence>
<dbReference type="InterPro" id="IPR019734">
    <property type="entry name" value="TPR_rpt"/>
</dbReference>
<gene>
    <name evidence="2" type="ORF">FZC79_04005</name>
</gene>
<dbReference type="Proteomes" id="UP000323317">
    <property type="component" value="Unassembled WGS sequence"/>
</dbReference>
<protein>
    <submittedName>
        <fullName evidence="2">Tetratricopeptide repeat protein</fullName>
    </submittedName>
</protein>
<keyword evidence="1" id="KW-0802">TPR repeat</keyword>
<organism evidence="2 3">
    <name type="scientific">Rossellomorea vietnamensis</name>
    <dbReference type="NCBI Taxonomy" id="218284"/>
    <lineage>
        <taxon>Bacteria</taxon>
        <taxon>Bacillati</taxon>
        <taxon>Bacillota</taxon>
        <taxon>Bacilli</taxon>
        <taxon>Bacillales</taxon>
        <taxon>Bacillaceae</taxon>
        <taxon>Rossellomorea</taxon>
    </lineage>
</organism>
<dbReference type="PROSITE" id="PS50005">
    <property type="entry name" value="TPR"/>
    <property type="match status" value="1"/>
</dbReference>
<dbReference type="EMBL" id="VTEH01000002">
    <property type="protein sequence ID" value="TYR76870.1"/>
    <property type="molecule type" value="Genomic_DNA"/>
</dbReference>
<dbReference type="AlphaFoldDB" id="A0A5D4KJ45"/>
<reference evidence="2 3" key="1">
    <citation type="submission" date="2019-08" db="EMBL/GenBank/DDBJ databases">
        <title>Bacillus genomes from the desert of Cuatro Cienegas, Coahuila.</title>
        <authorList>
            <person name="Olmedo-Alvarez G."/>
        </authorList>
    </citation>
    <scope>NUCLEOTIDE SEQUENCE [LARGE SCALE GENOMIC DNA]</scope>
    <source>
        <strain evidence="2 3">CH40_1T</strain>
    </source>
</reference>
<comment type="caution">
    <text evidence="2">The sequence shown here is derived from an EMBL/GenBank/DDBJ whole genome shotgun (WGS) entry which is preliminary data.</text>
</comment>